<feature type="transmembrane region" description="Helical" evidence="5">
    <location>
        <begin position="12"/>
        <end position="29"/>
    </location>
</feature>
<dbReference type="PANTHER" id="PTHR33514:SF13">
    <property type="entry name" value="PROTEIN ABCI12, CHLOROPLASTIC"/>
    <property type="match status" value="1"/>
</dbReference>
<evidence type="ECO:0000313" key="6">
    <source>
        <dbReference type="EMBL" id="RSU16482.1"/>
    </source>
</evidence>
<name>A0A430B828_9ENTE</name>
<feature type="transmembrane region" description="Helical" evidence="5">
    <location>
        <begin position="35"/>
        <end position="51"/>
    </location>
</feature>
<sequence length="303" mass="35979">MKTFNNQYFYHFHPLIVFLYFSFVLTIIMFSVNPIVRLITLIVGLVTLWRLENRDQIKKDLKWLAMLLFFSTIGNFLFIHSGRTILFEWVISESKTYRFTFEALFYGFSFGLMMYSILIWFRLFSYSFNSEKILYLFGKRMPRISLILSMILRFIPLYQAEVSNINLAQKGLGISDKNQGNKKIEKEYQTFLSLFGWSLERAVITSDSMNARGYGLKNRTQYQSYIIQQRDVLLSLLLLVLLSGFYLCSSREAFQFYYYPKLRIDLVPGVSIIGYLLLIVLLSLPLLIEAKERIRWIYLEWKM</sequence>
<dbReference type="Proteomes" id="UP000288028">
    <property type="component" value="Unassembled WGS sequence"/>
</dbReference>
<evidence type="ECO:0000313" key="7">
    <source>
        <dbReference type="Proteomes" id="UP000288028"/>
    </source>
</evidence>
<keyword evidence="3 5" id="KW-1133">Transmembrane helix</keyword>
<dbReference type="EMBL" id="NGKB01000002">
    <property type="protein sequence ID" value="RSU16482.1"/>
    <property type="molecule type" value="Genomic_DNA"/>
</dbReference>
<dbReference type="OrthoDB" id="2039442at2"/>
<keyword evidence="7" id="KW-1185">Reference proteome</keyword>
<dbReference type="PANTHER" id="PTHR33514">
    <property type="entry name" value="PROTEIN ABCI12, CHLOROPLASTIC"/>
    <property type="match status" value="1"/>
</dbReference>
<evidence type="ECO:0008006" key="8">
    <source>
        <dbReference type="Google" id="ProtNLM"/>
    </source>
</evidence>
<feature type="transmembrane region" description="Helical" evidence="5">
    <location>
        <begin position="232"/>
        <end position="254"/>
    </location>
</feature>
<keyword evidence="4 5" id="KW-0472">Membrane</keyword>
<evidence type="ECO:0000256" key="2">
    <source>
        <dbReference type="ARBA" id="ARBA00022692"/>
    </source>
</evidence>
<gene>
    <name evidence="6" type="ORF">CBF28_02835</name>
</gene>
<dbReference type="Pfam" id="PF02361">
    <property type="entry name" value="CbiQ"/>
    <property type="match status" value="1"/>
</dbReference>
<evidence type="ECO:0000256" key="4">
    <source>
        <dbReference type="ARBA" id="ARBA00023136"/>
    </source>
</evidence>
<dbReference type="RefSeq" id="WP_126791718.1">
    <property type="nucleotide sequence ID" value="NZ_CP060720.1"/>
</dbReference>
<dbReference type="InterPro" id="IPR003339">
    <property type="entry name" value="ABC/ECF_trnsptr_transmembrane"/>
</dbReference>
<accession>A0A430B828</accession>
<dbReference type="GO" id="GO:0005886">
    <property type="term" value="C:plasma membrane"/>
    <property type="evidence" value="ECO:0007669"/>
    <property type="project" value="TreeGrafter"/>
</dbReference>
<evidence type="ECO:0000256" key="1">
    <source>
        <dbReference type="ARBA" id="ARBA00004141"/>
    </source>
</evidence>
<organism evidence="6 7">
    <name type="scientific">Vagococcus carniphilus</name>
    <dbReference type="NCBI Taxonomy" id="218144"/>
    <lineage>
        <taxon>Bacteria</taxon>
        <taxon>Bacillati</taxon>
        <taxon>Bacillota</taxon>
        <taxon>Bacilli</taxon>
        <taxon>Lactobacillales</taxon>
        <taxon>Enterococcaceae</taxon>
        <taxon>Vagococcus</taxon>
    </lineage>
</organism>
<feature type="transmembrane region" description="Helical" evidence="5">
    <location>
        <begin position="63"/>
        <end position="83"/>
    </location>
</feature>
<reference evidence="6 7" key="1">
    <citation type="submission" date="2017-05" db="EMBL/GenBank/DDBJ databases">
        <title>Vagococcus spp. assemblies.</title>
        <authorList>
            <person name="Gulvik C.A."/>
        </authorList>
    </citation>
    <scope>NUCLEOTIDE SEQUENCE [LARGE SCALE GENOMIC DNA]</scope>
    <source>
        <strain evidence="6 7">SS1714</strain>
    </source>
</reference>
<dbReference type="CDD" id="cd16914">
    <property type="entry name" value="EcfT"/>
    <property type="match status" value="1"/>
</dbReference>
<comment type="subcellular location">
    <subcellularLocation>
        <location evidence="1">Membrane</location>
        <topology evidence="1">Multi-pass membrane protein</topology>
    </subcellularLocation>
</comment>
<evidence type="ECO:0000256" key="3">
    <source>
        <dbReference type="ARBA" id="ARBA00022989"/>
    </source>
</evidence>
<feature type="transmembrane region" description="Helical" evidence="5">
    <location>
        <begin position="103"/>
        <end position="124"/>
    </location>
</feature>
<protein>
    <recommendedName>
        <fullName evidence="8">Energy-coupling factor transporter transmembrane protein EcfT</fullName>
    </recommendedName>
</protein>
<dbReference type="AlphaFoldDB" id="A0A430B828"/>
<keyword evidence="2 5" id="KW-0812">Transmembrane</keyword>
<feature type="transmembrane region" description="Helical" evidence="5">
    <location>
        <begin position="266"/>
        <end position="288"/>
    </location>
</feature>
<dbReference type="GeneID" id="95580420"/>
<proteinExistence type="predicted"/>
<comment type="caution">
    <text evidence="6">The sequence shown here is derived from an EMBL/GenBank/DDBJ whole genome shotgun (WGS) entry which is preliminary data.</text>
</comment>
<evidence type="ECO:0000256" key="5">
    <source>
        <dbReference type="SAM" id="Phobius"/>
    </source>
</evidence>